<keyword evidence="5" id="KW-0255">Endonuclease</keyword>
<evidence type="ECO:0000313" key="11">
    <source>
        <dbReference type="EMBL" id="GJS96430.1"/>
    </source>
</evidence>
<dbReference type="Pfam" id="PF00078">
    <property type="entry name" value="RVT_1"/>
    <property type="match status" value="1"/>
</dbReference>
<keyword evidence="8" id="KW-0863">Zinc-finger</keyword>
<dbReference type="GO" id="GO:0003964">
    <property type="term" value="F:RNA-directed DNA polymerase activity"/>
    <property type="evidence" value="ECO:0007669"/>
    <property type="project" value="UniProtKB-KW"/>
</dbReference>
<dbReference type="InterPro" id="IPR001878">
    <property type="entry name" value="Znf_CCHC"/>
</dbReference>
<name>A0ABQ5A5N1_9ASTR</name>
<dbReference type="CDD" id="cd09274">
    <property type="entry name" value="RNase_HI_RT_Ty3"/>
    <property type="match status" value="1"/>
</dbReference>
<evidence type="ECO:0000256" key="7">
    <source>
        <dbReference type="ARBA" id="ARBA00022918"/>
    </source>
</evidence>
<dbReference type="Gene3D" id="2.40.70.10">
    <property type="entry name" value="Acid Proteases"/>
    <property type="match status" value="1"/>
</dbReference>
<gene>
    <name evidence="11" type="ORF">Tco_0803398</name>
</gene>
<feature type="compositionally biased region" description="Basic and acidic residues" evidence="9">
    <location>
        <begin position="154"/>
        <end position="165"/>
    </location>
</feature>
<dbReference type="SUPFAM" id="SSF56672">
    <property type="entry name" value="DNA/RNA polymerases"/>
    <property type="match status" value="1"/>
</dbReference>
<dbReference type="PANTHER" id="PTHR37984:SF5">
    <property type="entry name" value="PROTEIN NYNRIN-LIKE"/>
    <property type="match status" value="1"/>
</dbReference>
<proteinExistence type="predicted"/>
<dbReference type="SUPFAM" id="SSF50630">
    <property type="entry name" value="Acid proteases"/>
    <property type="match status" value="1"/>
</dbReference>
<protein>
    <recommendedName>
        <fullName evidence="1">RNA-directed DNA polymerase</fullName>
        <ecNumber evidence="1">2.7.7.49</ecNumber>
    </recommendedName>
</protein>
<reference evidence="11" key="1">
    <citation type="journal article" date="2022" name="Int. J. Mol. Sci.">
        <title>Draft Genome of Tanacetum Coccineum: Genomic Comparison of Closely Related Tanacetum-Family Plants.</title>
        <authorList>
            <person name="Yamashiro T."/>
            <person name="Shiraishi A."/>
            <person name="Nakayama K."/>
            <person name="Satake H."/>
        </authorList>
    </citation>
    <scope>NUCLEOTIDE SEQUENCE</scope>
</reference>
<dbReference type="InterPro" id="IPR021109">
    <property type="entry name" value="Peptidase_aspartic_dom_sf"/>
</dbReference>
<dbReference type="PROSITE" id="PS50158">
    <property type="entry name" value="ZF_CCHC"/>
    <property type="match status" value="1"/>
</dbReference>
<dbReference type="Gene3D" id="3.10.10.10">
    <property type="entry name" value="HIV Type 1 Reverse Transcriptase, subunit A, domain 1"/>
    <property type="match status" value="1"/>
</dbReference>
<dbReference type="InterPro" id="IPR036875">
    <property type="entry name" value="Znf_CCHC_sf"/>
</dbReference>
<feature type="domain" description="CCHC-type" evidence="10">
    <location>
        <begin position="268"/>
        <end position="283"/>
    </location>
</feature>
<evidence type="ECO:0000256" key="2">
    <source>
        <dbReference type="ARBA" id="ARBA00022679"/>
    </source>
</evidence>
<dbReference type="InterPro" id="IPR005162">
    <property type="entry name" value="Retrotrans_gag_dom"/>
</dbReference>
<dbReference type="Pfam" id="PF17917">
    <property type="entry name" value="RT_RNaseH"/>
    <property type="match status" value="1"/>
</dbReference>
<evidence type="ECO:0000256" key="1">
    <source>
        <dbReference type="ARBA" id="ARBA00012493"/>
    </source>
</evidence>
<keyword evidence="8" id="KW-0479">Metal-binding</keyword>
<dbReference type="InterPro" id="IPR043128">
    <property type="entry name" value="Rev_trsase/Diguanyl_cyclase"/>
</dbReference>
<organism evidence="11 12">
    <name type="scientific">Tanacetum coccineum</name>
    <dbReference type="NCBI Taxonomy" id="301880"/>
    <lineage>
        <taxon>Eukaryota</taxon>
        <taxon>Viridiplantae</taxon>
        <taxon>Streptophyta</taxon>
        <taxon>Embryophyta</taxon>
        <taxon>Tracheophyta</taxon>
        <taxon>Spermatophyta</taxon>
        <taxon>Magnoliopsida</taxon>
        <taxon>eudicotyledons</taxon>
        <taxon>Gunneridae</taxon>
        <taxon>Pentapetalae</taxon>
        <taxon>asterids</taxon>
        <taxon>campanulids</taxon>
        <taxon>Asterales</taxon>
        <taxon>Asteraceae</taxon>
        <taxon>Asteroideae</taxon>
        <taxon>Anthemideae</taxon>
        <taxon>Anthemidinae</taxon>
        <taxon>Tanacetum</taxon>
    </lineage>
</organism>
<keyword evidence="2" id="KW-0808">Transferase</keyword>
<evidence type="ECO:0000259" key="10">
    <source>
        <dbReference type="PROSITE" id="PS50158"/>
    </source>
</evidence>
<evidence type="ECO:0000256" key="6">
    <source>
        <dbReference type="ARBA" id="ARBA00022801"/>
    </source>
</evidence>
<comment type="caution">
    <text evidence="11">The sequence shown here is derived from an EMBL/GenBank/DDBJ whole genome shotgun (WGS) entry which is preliminary data.</text>
</comment>
<keyword evidence="3" id="KW-0548">Nucleotidyltransferase</keyword>
<reference evidence="11" key="2">
    <citation type="submission" date="2022-01" db="EMBL/GenBank/DDBJ databases">
        <authorList>
            <person name="Yamashiro T."/>
            <person name="Shiraishi A."/>
            <person name="Satake H."/>
            <person name="Nakayama K."/>
        </authorList>
    </citation>
    <scope>NUCLEOTIDE SEQUENCE</scope>
</reference>
<dbReference type="CDD" id="cd00303">
    <property type="entry name" value="retropepsin_like"/>
    <property type="match status" value="1"/>
</dbReference>
<keyword evidence="12" id="KW-1185">Reference proteome</keyword>
<dbReference type="SUPFAM" id="SSF57756">
    <property type="entry name" value="Retrovirus zinc finger-like domains"/>
    <property type="match status" value="1"/>
</dbReference>
<dbReference type="PANTHER" id="PTHR37984">
    <property type="entry name" value="PROTEIN CBG26694"/>
    <property type="match status" value="1"/>
</dbReference>
<dbReference type="InterPro" id="IPR041373">
    <property type="entry name" value="RT_RNaseH"/>
</dbReference>
<dbReference type="EC" id="2.7.7.49" evidence="1"/>
<dbReference type="CDD" id="cd01647">
    <property type="entry name" value="RT_LTR"/>
    <property type="match status" value="1"/>
</dbReference>
<dbReference type="SMART" id="SM00343">
    <property type="entry name" value="ZnF_C2HC"/>
    <property type="match status" value="2"/>
</dbReference>
<dbReference type="InterPro" id="IPR000477">
    <property type="entry name" value="RT_dom"/>
</dbReference>
<evidence type="ECO:0000256" key="3">
    <source>
        <dbReference type="ARBA" id="ARBA00022695"/>
    </source>
</evidence>
<sequence length="795" mass="91227">MNHVSPEATGIEVAKVKFATGTLTEEALSWWNFFAQPIGIEEAYKITWVEFKKLLIKKYCPRTEVQKMEDEFYHLTVKGNDLKTYVRRFQELATLCPTMVPDSEKMIEVFIGGLPRSIEGNVTASKPQTLEEAINIAQRLMDQVTKHTPVQVSSDHKQKFDDRRTFNNNNYRNDNNNNYRNTNTNNRYNNHQPQQNKRQETFRAYAATPTKNNGYTGNRPLCKKCTLHHTGPCTVKCNICNKVGHLTKNCKNKGPATGSNLLPVTVTCHACGEKGHYANQCRKTTNNNAQGRAYMLRDRNAHQNPNVVTGMFLLNQHLARVLFDSGADKSFVSISLASKLNIPPITIDTFYDIEMADENLVSTNTVIQGAILTLLNQPFKIDLMPIKLGSFDVVIGMDWLSKYHARIICDEKVVHIPIDGETLIIRGDQSKTRLNLISCIKTERYISRGCQVFVAQIMEKKSDEKRLEDIPVVREFLEVFPEDLPGLPPVRQVEFQIDLIPGATLVARAPYRLAPSEMQELSNQLQELADRGFIRPSTSPWGARVFFVKKKDGSFKMCIDYQELNKLTVKNRYPLPRIDDLFDQLQGSSVYSKIDLRSGYHQLRVRDEDIPKTAFRTRYGHYEFQVMPFGLTNAPVVFMDLMNRRFIEGFSKIAKSLTELTQKNKKYIWGEDQESAFQLLKQKLCEAPILALPEGNDDFVVYCDASHQGLGAVLMQREKVIAYASRQLKPHEENYTTHDLELGAVVFALKIWRHYLYGTKCTVFTDHKSLQHILDQKELNMRQRRWLELLAKYEL</sequence>
<dbReference type="Proteomes" id="UP001151760">
    <property type="component" value="Unassembled WGS sequence"/>
</dbReference>
<feature type="region of interest" description="Disordered" evidence="9">
    <location>
        <begin position="149"/>
        <end position="179"/>
    </location>
</feature>
<evidence type="ECO:0000256" key="4">
    <source>
        <dbReference type="ARBA" id="ARBA00022722"/>
    </source>
</evidence>
<evidence type="ECO:0000256" key="9">
    <source>
        <dbReference type="SAM" id="MobiDB-lite"/>
    </source>
</evidence>
<evidence type="ECO:0000313" key="12">
    <source>
        <dbReference type="Proteomes" id="UP001151760"/>
    </source>
</evidence>
<evidence type="ECO:0000256" key="5">
    <source>
        <dbReference type="ARBA" id="ARBA00022759"/>
    </source>
</evidence>
<dbReference type="Pfam" id="PF03732">
    <property type="entry name" value="Retrotrans_gag"/>
    <property type="match status" value="1"/>
</dbReference>
<dbReference type="EMBL" id="BQNB010011886">
    <property type="protein sequence ID" value="GJS96430.1"/>
    <property type="molecule type" value="Genomic_DNA"/>
</dbReference>
<dbReference type="Pfam" id="PF00098">
    <property type="entry name" value="zf-CCHC"/>
    <property type="match status" value="1"/>
</dbReference>
<dbReference type="Gene3D" id="3.10.20.370">
    <property type="match status" value="1"/>
</dbReference>
<keyword evidence="7 11" id="KW-0695">RNA-directed DNA polymerase</keyword>
<dbReference type="Gene3D" id="4.10.60.10">
    <property type="entry name" value="Zinc finger, CCHC-type"/>
    <property type="match status" value="1"/>
</dbReference>
<feature type="compositionally biased region" description="Low complexity" evidence="9">
    <location>
        <begin position="166"/>
        <end position="179"/>
    </location>
</feature>
<dbReference type="InterPro" id="IPR050951">
    <property type="entry name" value="Retrovirus_Pol_polyprotein"/>
</dbReference>
<dbReference type="Pfam" id="PF08284">
    <property type="entry name" value="RVP_2"/>
    <property type="match status" value="1"/>
</dbReference>
<dbReference type="InterPro" id="IPR043502">
    <property type="entry name" value="DNA/RNA_pol_sf"/>
</dbReference>
<keyword evidence="6" id="KW-0378">Hydrolase</keyword>
<evidence type="ECO:0000256" key="8">
    <source>
        <dbReference type="PROSITE-ProRule" id="PRU00047"/>
    </source>
</evidence>
<dbReference type="Gene3D" id="3.30.70.270">
    <property type="match status" value="1"/>
</dbReference>
<accession>A0ABQ5A5N1</accession>
<keyword evidence="8" id="KW-0862">Zinc</keyword>
<keyword evidence="4" id="KW-0540">Nuclease</keyword>